<dbReference type="RefSeq" id="WP_097008982.1">
    <property type="nucleotide sequence ID" value="NZ_OBEJ01000002.1"/>
</dbReference>
<dbReference type="Proteomes" id="UP000219453">
    <property type="component" value="Unassembled WGS sequence"/>
</dbReference>
<dbReference type="OrthoDB" id="312630at2157"/>
<evidence type="ECO:0000313" key="3">
    <source>
        <dbReference type="EMBL" id="SNZ13201.1"/>
    </source>
</evidence>
<feature type="transmembrane region" description="Helical" evidence="2">
    <location>
        <begin position="203"/>
        <end position="223"/>
    </location>
</feature>
<dbReference type="AlphaFoldDB" id="A0A285NZZ2"/>
<reference evidence="3 4" key="1">
    <citation type="submission" date="2017-09" db="EMBL/GenBank/DDBJ databases">
        <authorList>
            <person name="Ehlers B."/>
            <person name="Leendertz F.H."/>
        </authorList>
    </citation>
    <scope>NUCLEOTIDE SEQUENCE [LARGE SCALE GENOMIC DNA]</scope>
    <source>
        <strain evidence="3 4">DSM 27208</strain>
    </source>
</reference>
<feature type="region of interest" description="Disordered" evidence="1">
    <location>
        <begin position="234"/>
        <end position="256"/>
    </location>
</feature>
<dbReference type="PROSITE" id="PS51257">
    <property type="entry name" value="PROKAR_LIPOPROTEIN"/>
    <property type="match status" value="1"/>
</dbReference>
<protein>
    <recommendedName>
        <fullName evidence="5">Lipoprotein</fullName>
    </recommendedName>
</protein>
<evidence type="ECO:0008006" key="5">
    <source>
        <dbReference type="Google" id="ProtNLM"/>
    </source>
</evidence>
<gene>
    <name evidence="3" type="ORF">SAMN06269185_2076</name>
</gene>
<evidence type="ECO:0000256" key="2">
    <source>
        <dbReference type="SAM" id="Phobius"/>
    </source>
</evidence>
<name>A0A285NZZ2_NATPI</name>
<evidence type="ECO:0000256" key="1">
    <source>
        <dbReference type="SAM" id="MobiDB-lite"/>
    </source>
</evidence>
<evidence type="ECO:0000313" key="4">
    <source>
        <dbReference type="Proteomes" id="UP000219453"/>
    </source>
</evidence>
<keyword evidence="4" id="KW-1185">Reference proteome</keyword>
<proteinExistence type="predicted"/>
<keyword evidence="2" id="KW-1133">Transmembrane helix</keyword>
<accession>A0A285NZZ2</accession>
<keyword evidence="2" id="KW-0812">Transmembrane</keyword>
<dbReference type="InterPro" id="IPR043826">
    <property type="entry name" value="DUF5803"/>
</dbReference>
<dbReference type="EMBL" id="OBEJ01000002">
    <property type="protein sequence ID" value="SNZ13201.1"/>
    <property type="molecule type" value="Genomic_DNA"/>
</dbReference>
<keyword evidence="2" id="KW-0472">Membrane</keyword>
<sequence>MNRRLLVATVAVAVLALTAGCVGGGGGVDEEQLNENATYNWSVQQDVFINVDSAGSLIGEAEFEAVYDVSDRDQLELYRSGITSDRPLEISAVVFRSDNGTYYNGTELDVEQTSEATVIDLPNEDGKLAFTSRTNSKELRLPAYVEGSYRVALPANHSTEDFLLGHVSPGNYRTEMVGDRMHVVWSDVSNPVHLKYYLDRDQYFFYTLVVSLGIVALGGYFYFNRQIRQLKERRQEHGLELDPDDDDGKRPPPGMG</sequence>
<organism evidence="3 4">
    <name type="scientific">Natronoarchaeum philippinense</name>
    <dbReference type="NCBI Taxonomy" id="558529"/>
    <lineage>
        <taxon>Archaea</taxon>
        <taxon>Methanobacteriati</taxon>
        <taxon>Methanobacteriota</taxon>
        <taxon>Stenosarchaea group</taxon>
        <taxon>Halobacteria</taxon>
        <taxon>Halobacteriales</taxon>
        <taxon>Natronoarchaeaceae</taxon>
    </lineage>
</organism>
<dbReference type="Pfam" id="PF19119">
    <property type="entry name" value="DUF5803"/>
    <property type="match status" value="1"/>
</dbReference>